<dbReference type="InterPro" id="IPR050577">
    <property type="entry name" value="MAPR/NEUFC/NENF-like"/>
</dbReference>
<dbReference type="GO" id="GO:0020037">
    <property type="term" value="F:heme binding"/>
    <property type="evidence" value="ECO:0007669"/>
    <property type="project" value="UniProtKB-ARBA"/>
</dbReference>
<protein>
    <recommendedName>
        <fullName evidence="3">Cytochrome b5 heme-binding domain-containing protein</fullName>
    </recommendedName>
</protein>
<gene>
    <name evidence="4" type="ORF">ACN42_g11874</name>
</gene>
<dbReference type="STRING" id="48697.A0A101M7J5"/>
<keyword evidence="5" id="KW-1185">Reference proteome</keyword>
<dbReference type="Pfam" id="PF00173">
    <property type="entry name" value="Cyt-b5"/>
    <property type="match status" value="1"/>
</dbReference>
<dbReference type="EMBL" id="LLXE01001069">
    <property type="protein sequence ID" value="KUM55405.1"/>
    <property type="molecule type" value="Genomic_DNA"/>
</dbReference>
<dbReference type="PANTHER" id="PTHR10281:SF115">
    <property type="entry name" value="BINDING PROTEIN, PUTATIVE (AFU_ORTHOLOGUE AFUA_4G06240)-RELATED"/>
    <property type="match status" value="1"/>
</dbReference>
<proteinExistence type="inferred from homology"/>
<dbReference type="InterPro" id="IPR001199">
    <property type="entry name" value="Cyt_B5-like_heme/steroid-bd"/>
</dbReference>
<evidence type="ECO:0000256" key="2">
    <source>
        <dbReference type="SAM" id="MobiDB-lite"/>
    </source>
</evidence>
<name>A0A101M7J5_PENFR</name>
<dbReference type="PANTHER" id="PTHR10281">
    <property type="entry name" value="MEMBRANE-ASSOCIATED PROGESTERONE RECEPTOR COMPONENT-RELATED"/>
    <property type="match status" value="1"/>
</dbReference>
<dbReference type="FunFam" id="3.10.120.10:FF:000003">
    <property type="entry name" value="membrane-associated progesterone receptor component 1"/>
    <property type="match status" value="1"/>
</dbReference>
<dbReference type="AlphaFoldDB" id="A0A101M7J5"/>
<comment type="similarity">
    <text evidence="1">Belongs to the cytochrome b5 family. MAPR subfamily.</text>
</comment>
<accession>A0A101M7J5</accession>
<organism evidence="4 5">
    <name type="scientific">Penicillium freii</name>
    <dbReference type="NCBI Taxonomy" id="48697"/>
    <lineage>
        <taxon>Eukaryota</taxon>
        <taxon>Fungi</taxon>
        <taxon>Dikarya</taxon>
        <taxon>Ascomycota</taxon>
        <taxon>Pezizomycotina</taxon>
        <taxon>Eurotiomycetes</taxon>
        <taxon>Eurotiomycetidae</taxon>
        <taxon>Eurotiales</taxon>
        <taxon>Aspergillaceae</taxon>
        <taxon>Penicillium</taxon>
    </lineage>
</organism>
<evidence type="ECO:0000256" key="1">
    <source>
        <dbReference type="ARBA" id="ARBA00038357"/>
    </source>
</evidence>
<reference evidence="4 5" key="1">
    <citation type="submission" date="2015-10" db="EMBL/GenBank/DDBJ databases">
        <title>Genome sequencing of Penicillium freii.</title>
        <authorList>
            <person name="Nguyen H.D."/>
            <person name="Visagie C.M."/>
            <person name="Seifert K.A."/>
        </authorList>
    </citation>
    <scope>NUCLEOTIDE SEQUENCE [LARGE SCALE GENOMIC DNA]</scope>
    <source>
        <strain evidence="4 5">DAOM 242723</strain>
    </source>
</reference>
<evidence type="ECO:0000259" key="3">
    <source>
        <dbReference type="SMART" id="SM01117"/>
    </source>
</evidence>
<dbReference type="GO" id="GO:0016020">
    <property type="term" value="C:membrane"/>
    <property type="evidence" value="ECO:0007669"/>
    <property type="project" value="TreeGrafter"/>
</dbReference>
<dbReference type="SUPFAM" id="SSF55856">
    <property type="entry name" value="Cytochrome b5-like heme/steroid binding domain"/>
    <property type="match status" value="1"/>
</dbReference>
<dbReference type="InterPro" id="IPR036400">
    <property type="entry name" value="Cyt_B5-like_heme/steroid_sf"/>
</dbReference>
<feature type="non-terminal residue" evidence="4">
    <location>
        <position position="1"/>
    </location>
</feature>
<dbReference type="SMART" id="SM01117">
    <property type="entry name" value="Cyt-b5"/>
    <property type="match status" value="1"/>
</dbReference>
<evidence type="ECO:0000313" key="5">
    <source>
        <dbReference type="Proteomes" id="UP000055045"/>
    </source>
</evidence>
<feature type="domain" description="Cytochrome b5 heme-binding" evidence="3">
    <location>
        <begin position="46"/>
        <end position="141"/>
    </location>
</feature>
<dbReference type="Proteomes" id="UP000055045">
    <property type="component" value="Unassembled WGS sequence"/>
</dbReference>
<dbReference type="GO" id="GO:0005783">
    <property type="term" value="C:endoplasmic reticulum"/>
    <property type="evidence" value="ECO:0007669"/>
    <property type="project" value="TreeGrafter"/>
</dbReference>
<feature type="region of interest" description="Disordered" evidence="2">
    <location>
        <begin position="1"/>
        <end position="27"/>
    </location>
</feature>
<evidence type="ECO:0000313" key="4">
    <source>
        <dbReference type="EMBL" id="KUM55405.1"/>
    </source>
</evidence>
<comment type="caution">
    <text evidence="4">The sequence shown here is derived from an EMBL/GenBank/DDBJ whole genome shotgun (WGS) entry which is preliminary data.</text>
</comment>
<dbReference type="Gene3D" id="3.10.120.10">
    <property type="entry name" value="Cytochrome b5-like heme/steroid binding domain"/>
    <property type="match status" value="1"/>
</dbReference>
<sequence>PPTITMVEQDESKRFTPKVPVELDPPKDDPISVEELAKCDGMRVYPIIANVYHITGTDPSRPTLVAIKGVVFDVSRNSAYGASGSYRVFAGKDASRALASSSLKPEDCVPEWYDLPDKEKTVLDEWYTFFSKRYNIVGKVEGAKNT</sequence>